<evidence type="ECO:0000313" key="3">
    <source>
        <dbReference type="Proteomes" id="UP000176614"/>
    </source>
</evidence>
<dbReference type="PANTHER" id="PTHR36832">
    <property type="entry name" value="SLR1174 PROTEIN-RELATED"/>
    <property type="match status" value="1"/>
</dbReference>
<feature type="transmembrane region" description="Helical" evidence="1">
    <location>
        <begin position="231"/>
        <end position="250"/>
    </location>
</feature>
<feature type="transmembrane region" description="Helical" evidence="1">
    <location>
        <begin position="55"/>
        <end position="74"/>
    </location>
</feature>
<sequence>MQAARKYFSVLKTGVLNQASYRTRFFGNTLGNIAYLVVYLFLWKYVFSSQSTIQGYTLGAMMTYYVLTFLLKSFTNNNGISWVLSDHIRDGTLSNLLLKPISYNLYMFLNSFASQMLAVIFPIIFMIAATVLYSDTIKSPTNPGIFILVVLLSTMLNHLIFSLIGLISFWTIKSWGILSLFGRFADILNGSIFPLDFLPGWAIGVLNYLPFKYMMFVPVSVYLGRLEMSPALILIQLAWIAGLLALYLFLWPKAMKNYEAVGN</sequence>
<keyword evidence="1" id="KW-0472">Membrane</keyword>
<evidence type="ECO:0008006" key="4">
    <source>
        <dbReference type="Google" id="ProtNLM"/>
    </source>
</evidence>
<evidence type="ECO:0000256" key="1">
    <source>
        <dbReference type="SAM" id="Phobius"/>
    </source>
</evidence>
<comment type="caution">
    <text evidence="2">The sequence shown here is derived from an EMBL/GenBank/DDBJ whole genome shotgun (WGS) entry which is preliminary data.</text>
</comment>
<dbReference type="InterPro" id="IPR010390">
    <property type="entry name" value="ABC-2_transporter-like"/>
</dbReference>
<name>A0A1F4W210_UNCKA</name>
<feature type="transmembrane region" description="Helical" evidence="1">
    <location>
        <begin position="112"/>
        <end position="133"/>
    </location>
</feature>
<dbReference type="PANTHER" id="PTHR36832:SF1">
    <property type="entry name" value="SLR1174 PROTEIN"/>
    <property type="match status" value="1"/>
</dbReference>
<proteinExistence type="predicted"/>
<protein>
    <recommendedName>
        <fullName evidence="4">ABC transporter permease</fullName>
    </recommendedName>
</protein>
<keyword evidence="1" id="KW-1133">Transmembrane helix</keyword>
<accession>A0A1F4W210</accession>
<organism evidence="2 3">
    <name type="scientific">candidate division WWE3 bacterium RIFOXYA2_FULL_46_9</name>
    <dbReference type="NCBI Taxonomy" id="1802636"/>
    <lineage>
        <taxon>Bacteria</taxon>
        <taxon>Katanobacteria</taxon>
    </lineage>
</organism>
<reference evidence="2 3" key="1">
    <citation type="journal article" date="2016" name="Nat. Commun.">
        <title>Thousands of microbial genomes shed light on interconnected biogeochemical processes in an aquifer system.</title>
        <authorList>
            <person name="Anantharaman K."/>
            <person name="Brown C.T."/>
            <person name="Hug L.A."/>
            <person name="Sharon I."/>
            <person name="Castelle C.J."/>
            <person name="Probst A.J."/>
            <person name="Thomas B.C."/>
            <person name="Singh A."/>
            <person name="Wilkins M.J."/>
            <person name="Karaoz U."/>
            <person name="Brodie E.L."/>
            <person name="Williams K.H."/>
            <person name="Hubbard S.S."/>
            <person name="Banfield J.F."/>
        </authorList>
    </citation>
    <scope>NUCLEOTIDE SEQUENCE [LARGE SCALE GENOMIC DNA]</scope>
</reference>
<gene>
    <name evidence="2" type="ORF">A2264_01580</name>
</gene>
<feature type="transmembrane region" description="Helical" evidence="1">
    <location>
        <begin position="145"/>
        <end position="172"/>
    </location>
</feature>
<dbReference type="Pfam" id="PF06182">
    <property type="entry name" value="ABC2_membrane_6"/>
    <property type="match status" value="1"/>
</dbReference>
<dbReference type="AlphaFoldDB" id="A0A1F4W210"/>
<dbReference type="Proteomes" id="UP000176614">
    <property type="component" value="Unassembled WGS sequence"/>
</dbReference>
<feature type="transmembrane region" description="Helical" evidence="1">
    <location>
        <begin position="192"/>
        <end position="211"/>
    </location>
</feature>
<dbReference type="EMBL" id="MEVT01000006">
    <property type="protein sequence ID" value="OGC63400.1"/>
    <property type="molecule type" value="Genomic_DNA"/>
</dbReference>
<feature type="transmembrane region" description="Helical" evidence="1">
    <location>
        <begin position="25"/>
        <end position="43"/>
    </location>
</feature>
<keyword evidence="1" id="KW-0812">Transmembrane</keyword>
<evidence type="ECO:0000313" key="2">
    <source>
        <dbReference type="EMBL" id="OGC63400.1"/>
    </source>
</evidence>